<name>A0ABN6LT46_9ENTR</name>
<dbReference type="Proteomes" id="UP001320460">
    <property type="component" value="Chromosome"/>
</dbReference>
<dbReference type="EMBL" id="AP025334">
    <property type="protein sequence ID" value="BDD52386.1"/>
    <property type="molecule type" value="Genomic_DNA"/>
</dbReference>
<sequence>MLKTLPRAAFFISRLKISYYTPSFFLKYCFNFIQSSFQLFIDNADSVALKALLCKLSADKQQICVVRHNPRIPFLQILDNSRREKYAYKRQR</sequence>
<organism evidence="1 2">
    <name type="scientific">Phytobacter diazotrophicus</name>
    <dbReference type="NCBI Taxonomy" id="395631"/>
    <lineage>
        <taxon>Bacteria</taxon>
        <taxon>Pseudomonadati</taxon>
        <taxon>Pseudomonadota</taxon>
        <taxon>Gammaproteobacteria</taxon>
        <taxon>Enterobacterales</taxon>
        <taxon>Enterobacteriaceae</taxon>
        <taxon>Phytobacter</taxon>
    </lineage>
</organism>
<accession>A0ABN6LT46</accession>
<protein>
    <submittedName>
        <fullName evidence="1">Uncharacterized protein</fullName>
    </submittedName>
</protein>
<gene>
    <name evidence="1" type="ORF">PDTA9734_38730</name>
</gene>
<evidence type="ECO:0000313" key="2">
    <source>
        <dbReference type="Proteomes" id="UP001320460"/>
    </source>
</evidence>
<evidence type="ECO:0000313" key="1">
    <source>
        <dbReference type="EMBL" id="BDD52386.1"/>
    </source>
</evidence>
<reference evidence="1 2" key="1">
    <citation type="submission" date="2021-12" db="EMBL/GenBank/DDBJ databases">
        <title>Complete genome sequence of Phytobacter diazotrophicus TA9734.</title>
        <authorList>
            <person name="Kubota H."/>
            <person name="Nakayama Y."/>
            <person name="Ariyoshi T."/>
        </authorList>
    </citation>
    <scope>NUCLEOTIDE SEQUENCE [LARGE SCALE GENOMIC DNA]</scope>
    <source>
        <strain evidence="1 2">TA9734</strain>
    </source>
</reference>
<keyword evidence="2" id="KW-1185">Reference proteome</keyword>
<proteinExistence type="predicted"/>